<dbReference type="InterPro" id="IPR002196">
    <property type="entry name" value="Glyco_hydro_24"/>
</dbReference>
<reference evidence="6 7" key="1">
    <citation type="submission" date="2023-12" db="EMBL/GenBank/DDBJ databases">
        <title>Novel species of the genus Arcicella isolated from rivers.</title>
        <authorList>
            <person name="Lu H."/>
        </authorList>
    </citation>
    <scope>NUCLEOTIDE SEQUENCE [LARGE SCALE GENOMIC DNA]</scope>
    <source>
        <strain evidence="6 7">DC25W</strain>
    </source>
</reference>
<evidence type="ECO:0000256" key="3">
    <source>
        <dbReference type="ARBA" id="ARBA00023200"/>
    </source>
</evidence>
<dbReference type="InterPro" id="IPR023347">
    <property type="entry name" value="Lysozyme_dom_sf"/>
</dbReference>
<dbReference type="PANTHER" id="PTHR38107:SF3">
    <property type="entry name" value="LYSOZYME RRRD-RELATED"/>
    <property type="match status" value="1"/>
</dbReference>
<keyword evidence="7" id="KW-1185">Reference proteome</keyword>
<evidence type="ECO:0000256" key="4">
    <source>
        <dbReference type="RuleBase" id="RU003788"/>
    </source>
</evidence>
<dbReference type="SUPFAM" id="SSF53955">
    <property type="entry name" value="Lysozyme-like"/>
    <property type="match status" value="1"/>
</dbReference>
<accession>A0ABU5SIE5</accession>
<keyword evidence="5" id="KW-0472">Membrane</keyword>
<dbReference type="RefSeq" id="WP_323258239.1">
    <property type="nucleotide sequence ID" value="NZ_JAYGIM010000007.1"/>
</dbReference>
<keyword evidence="4" id="KW-0378">Hydrolase</keyword>
<dbReference type="Proteomes" id="UP001302222">
    <property type="component" value="Unassembled WGS sequence"/>
</dbReference>
<dbReference type="EMBL" id="JAYGIM010000007">
    <property type="protein sequence ID" value="MEA5426804.1"/>
    <property type="molecule type" value="Genomic_DNA"/>
</dbReference>
<keyword evidence="2 4" id="KW-0081">Bacteriolytic enzyme</keyword>
<name>A0ABU5SIE5_9BACT</name>
<keyword evidence="5" id="KW-0812">Transmembrane</keyword>
<protein>
    <recommendedName>
        <fullName evidence="4">Lysozyme</fullName>
        <ecNumber evidence="4">3.2.1.17</ecNumber>
    </recommendedName>
</protein>
<evidence type="ECO:0000313" key="7">
    <source>
        <dbReference type="Proteomes" id="UP001302222"/>
    </source>
</evidence>
<dbReference type="InterPro" id="IPR033907">
    <property type="entry name" value="Endolysin_autolysin"/>
</dbReference>
<keyword evidence="5" id="KW-1133">Transmembrane helix</keyword>
<dbReference type="Pfam" id="PF00959">
    <property type="entry name" value="Phage_lysozyme"/>
    <property type="match status" value="1"/>
</dbReference>
<dbReference type="InterPro" id="IPR051018">
    <property type="entry name" value="Bacteriophage_GH24"/>
</dbReference>
<comment type="catalytic activity">
    <reaction evidence="4">
        <text>Hydrolysis of (1-&gt;4)-beta-linkages between N-acetylmuramic acid and N-acetyl-D-glucosamine residues in a peptidoglycan and between N-acetyl-D-glucosamine residues in chitodextrins.</text>
        <dbReference type="EC" id="3.2.1.17"/>
    </reaction>
</comment>
<dbReference type="InterPro" id="IPR023346">
    <property type="entry name" value="Lysozyme-like_dom_sf"/>
</dbReference>
<evidence type="ECO:0000256" key="2">
    <source>
        <dbReference type="ARBA" id="ARBA00022638"/>
    </source>
</evidence>
<dbReference type="Gene3D" id="1.10.530.40">
    <property type="match status" value="1"/>
</dbReference>
<dbReference type="PANTHER" id="PTHR38107">
    <property type="match status" value="1"/>
</dbReference>
<keyword evidence="1 4" id="KW-0929">Antimicrobial</keyword>
<evidence type="ECO:0000256" key="1">
    <source>
        <dbReference type="ARBA" id="ARBA00022529"/>
    </source>
</evidence>
<evidence type="ECO:0000313" key="6">
    <source>
        <dbReference type="EMBL" id="MEA5426804.1"/>
    </source>
</evidence>
<feature type="transmembrane region" description="Helical" evidence="5">
    <location>
        <begin position="153"/>
        <end position="170"/>
    </location>
</feature>
<keyword evidence="3" id="KW-1035">Host cytoplasm</keyword>
<dbReference type="CDD" id="cd00737">
    <property type="entry name" value="lyz_endolysin_autolysin"/>
    <property type="match status" value="1"/>
</dbReference>
<evidence type="ECO:0000256" key="5">
    <source>
        <dbReference type="SAM" id="Phobius"/>
    </source>
</evidence>
<dbReference type="EC" id="3.2.1.17" evidence="4"/>
<comment type="similarity">
    <text evidence="4">Belongs to the glycosyl hydrolase 24 family.</text>
</comment>
<organism evidence="6 7">
    <name type="scientific">Arcicella lustrica</name>
    <dbReference type="NCBI Taxonomy" id="2984196"/>
    <lineage>
        <taxon>Bacteria</taxon>
        <taxon>Pseudomonadati</taxon>
        <taxon>Bacteroidota</taxon>
        <taxon>Cytophagia</taxon>
        <taxon>Cytophagales</taxon>
        <taxon>Flectobacillaceae</taxon>
        <taxon>Arcicella</taxon>
    </lineage>
</organism>
<keyword evidence="4" id="KW-0326">Glycosidase</keyword>
<comment type="caution">
    <text evidence="6">The sequence shown here is derived from an EMBL/GenBank/DDBJ whole genome shotgun (WGS) entry which is preliminary data.</text>
</comment>
<sequence length="177" mass="20110">MNSITNEGLEVLKIAEGFQKVAYWDVNGWAIGYGNHYYSNGSKVQQYDTITKERAEIEFLKVLSSTGKSVMKLVKVPLSDNQFTALVMYTYNRGIGSFGGSTLLKMVNKNPNDSAIPNQFVKEWGTNQEYKKVLIERRAKEAEIYAKGSSTDIYTILKTIAFLGFGYWLIKKYLSRK</sequence>
<gene>
    <name evidence="6" type="ORF">VB798_09490</name>
</gene>
<proteinExistence type="inferred from homology"/>